<proteinExistence type="predicted"/>
<dbReference type="Proteomes" id="UP001244341">
    <property type="component" value="Chromosome 15b"/>
</dbReference>
<name>A0ABY8UMW5_TETOB</name>
<protein>
    <recommendedName>
        <fullName evidence="2">Phosphomannose isomerase type I catalytic domain-containing protein</fullName>
    </recommendedName>
</protein>
<reference evidence="3 4" key="1">
    <citation type="submission" date="2023-05" db="EMBL/GenBank/DDBJ databases">
        <title>A 100% complete, gapless, phased diploid assembly of the Scenedesmus obliquus UTEX 3031 genome.</title>
        <authorList>
            <person name="Biondi T.C."/>
            <person name="Hanschen E.R."/>
            <person name="Kwon T."/>
            <person name="Eng W."/>
            <person name="Kruse C.P.S."/>
            <person name="Koehler S.I."/>
            <person name="Kunde Y."/>
            <person name="Gleasner C.D."/>
            <person name="You Mak K.T."/>
            <person name="Polle J."/>
            <person name="Hovde B.T."/>
            <person name="Starkenburg S.R."/>
        </authorList>
    </citation>
    <scope>NUCLEOTIDE SEQUENCE [LARGE SCALE GENOMIC DNA]</scope>
    <source>
        <strain evidence="3 4">DOE0152z</strain>
    </source>
</reference>
<dbReference type="Gene3D" id="2.60.120.10">
    <property type="entry name" value="Jelly Rolls"/>
    <property type="match status" value="3"/>
</dbReference>
<dbReference type="PRINTS" id="PR00714">
    <property type="entry name" value="MAN6PISMRASE"/>
</dbReference>
<keyword evidence="4" id="KW-1185">Reference proteome</keyword>
<dbReference type="InterPro" id="IPR046457">
    <property type="entry name" value="PMI_typeI_cat"/>
</dbReference>
<dbReference type="PANTHER" id="PTHR10309:SF0">
    <property type="entry name" value="MANNOSE-6-PHOSPHATE ISOMERASE"/>
    <property type="match status" value="1"/>
</dbReference>
<feature type="region of interest" description="Disordered" evidence="1">
    <location>
        <begin position="290"/>
        <end position="320"/>
    </location>
</feature>
<gene>
    <name evidence="3" type="ORF">OEZ85_001192</name>
</gene>
<feature type="domain" description="Phosphomannose isomerase type I catalytic" evidence="2">
    <location>
        <begin position="82"/>
        <end position="198"/>
    </location>
</feature>
<dbReference type="EMBL" id="CP126222">
    <property type="protein sequence ID" value="WIA22796.1"/>
    <property type="molecule type" value="Genomic_DNA"/>
</dbReference>
<dbReference type="SUPFAM" id="SSF51182">
    <property type="entry name" value="RmlC-like cupins"/>
    <property type="match status" value="1"/>
</dbReference>
<evidence type="ECO:0000259" key="2">
    <source>
        <dbReference type="Pfam" id="PF20511"/>
    </source>
</evidence>
<dbReference type="Pfam" id="PF20511">
    <property type="entry name" value="PMI_typeI_cat"/>
    <property type="match status" value="1"/>
</dbReference>
<dbReference type="InterPro" id="IPR014710">
    <property type="entry name" value="RmlC-like_jellyroll"/>
</dbReference>
<sequence length="720" mass="71319">MSHLPCIRCDRQFSSNTIWFVKLRPISLLLLLRRTLPAYSALQQGRFTRPSSYDWGVPASLDSKVLSLARANGVEAAAAKTGSSDTRFAELWVGTHPSGAASVLAKSGQAGAGLGEWLGGHPEALGAKLASWQQQQGQGPLPFLMKVLSIDKALPLQAHPTTGTAKKLHQKDPKTYPDEAHKPEMVVALNSFSGFAGFLAFDKMSQLLGRMPQLAAVLGDSNVQAYLAAGPGDAHARQQALAAMWQQLLLHTPPDLASRTLQEVLKRLQEQQQGSGAALLPAGTQNAAAAVEAGGGSSSVGGDAGAGPSQPGVKVPTTGTSSKATIAEAQALAGPEPPHFHSSDLTLAMGVVSEPGGLAARDAMIKAAAAAWPGEATGVLALLLLEEVVLGPGDAVLIPSGCPHAYISGDVLEVQAASNNTIKGGLTGDPTDRQALVDIVTAGLASSSPTALISDNIAAPAATPSEAPASAQDTAAAAAAAGPGDAGIAGSEGALWEGPPPAVLPIAPGAALPSGGAEGLLLYQPGLGVEEFQAWHICAQAGQKAIDMVMDPGPGLLLVTGGNGHVSVKAGVVMDEAAVDEAELHPGTALFIPAGTSLSFSGSSSTAALNAWITTANSRLFSSSSTAAAAPAAAAAAGSGANTAAGGGIEVGDAAGKTGAGSGGVVQGSGSGLEPGVGFTAAEQVAAAVMAGAAGSSCAVNVQEAAAAGGDAGQAAMETD</sequence>
<evidence type="ECO:0000256" key="1">
    <source>
        <dbReference type="SAM" id="MobiDB-lite"/>
    </source>
</evidence>
<dbReference type="InterPro" id="IPR011051">
    <property type="entry name" value="RmlC_Cupin_sf"/>
</dbReference>
<feature type="compositionally biased region" description="Gly residues" evidence="1">
    <location>
        <begin position="293"/>
        <end position="305"/>
    </location>
</feature>
<organism evidence="3 4">
    <name type="scientific">Tetradesmus obliquus</name>
    <name type="common">Green alga</name>
    <name type="synonym">Acutodesmus obliquus</name>
    <dbReference type="NCBI Taxonomy" id="3088"/>
    <lineage>
        <taxon>Eukaryota</taxon>
        <taxon>Viridiplantae</taxon>
        <taxon>Chlorophyta</taxon>
        <taxon>core chlorophytes</taxon>
        <taxon>Chlorophyceae</taxon>
        <taxon>CS clade</taxon>
        <taxon>Sphaeropleales</taxon>
        <taxon>Scenedesmaceae</taxon>
        <taxon>Tetradesmus</taxon>
    </lineage>
</organism>
<evidence type="ECO:0000313" key="3">
    <source>
        <dbReference type="EMBL" id="WIA22796.1"/>
    </source>
</evidence>
<accession>A0ABY8UMW5</accession>
<dbReference type="PANTHER" id="PTHR10309">
    <property type="entry name" value="MANNOSE-6-PHOSPHATE ISOMERASE"/>
    <property type="match status" value="1"/>
</dbReference>
<dbReference type="InterPro" id="IPR016305">
    <property type="entry name" value="Mannose-6-P_Isomerase"/>
</dbReference>
<evidence type="ECO:0000313" key="4">
    <source>
        <dbReference type="Proteomes" id="UP001244341"/>
    </source>
</evidence>